<dbReference type="EMBL" id="AAZO01001293">
    <property type="status" value="NOT_ANNOTATED_CDS"/>
    <property type="molecule type" value="Genomic_DNA"/>
</dbReference>
<organism>
    <name type="scientific">Pediculus humanus subsp. corporis</name>
    <name type="common">Body louse</name>
    <dbReference type="NCBI Taxonomy" id="121224"/>
    <lineage>
        <taxon>Eukaryota</taxon>
        <taxon>Metazoa</taxon>
        <taxon>Ecdysozoa</taxon>
        <taxon>Arthropoda</taxon>
        <taxon>Hexapoda</taxon>
        <taxon>Insecta</taxon>
        <taxon>Pterygota</taxon>
        <taxon>Neoptera</taxon>
        <taxon>Paraneoptera</taxon>
        <taxon>Psocodea</taxon>
        <taxon>Troctomorpha</taxon>
        <taxon>Phthiraptera</taxon>
        <taxon>Anoplura</taxon>
        <taxon>Pediculidae</taxon>
        <taxon>Pediculus</taxon>
    </lineage>
</organism>
<protein>
    <recommendedName>
        <fullName evidence="1">Ig-like domain-containing protein</fullName>
    </recommendedName>
</protein>
<dbReference type="HOGENOM" id="CLU_2280732_0_0_1"/>
<dbReference type="KEGG" id="phu:Phum_PHUM109400"/>
<dbReference type="EMBL" id="DS235073">
    <property type="protein sequence ID" value="EEB11373.1"/>
    <property type="molecule type" value="Genomic_DNA"/>
</dbReference>
<name>E0VDB7_PEDHC</name>
<sequence length="102" mass="11706">MRIKGILIFSKKIFDLRFETKKKQFLKPEYLKISRSDESEVQNSSLIGPFIEGNSFSLLCESGGGKPVPIVEWWNGSIQMNVTYELKFFKSTSFKTCVIEGE</sequence>
<dbReference type="RefSeq" id="XP_002424111.1">
    <property type="nucleotide sequence ID" value="XM_002424066.1"/>
</dbReference>
<evidence type="ECO:0000313" key="3">
    <source>
        <dbReference type="EnsemblMetazoa" id="PHUM109400-PA"/>
    </source>
</evidence>
<evidence type="ECO:0000259" key="1">
    <source>
        <dbReference type="PROSITE" id="PS50835"/>
    </source>
</evidence>
<keyword evidence="4" id="KW-1185">Reference proteome</keyword>
<reference evidence="3" key="3">
    <citation type="submission" date="2021-02" db="UniProtKB">
        <authorList>
            <consortium name="EnsemblMetazoa"/>
        </authorList>
    </citation>
    <scope>IDENTIFICATION</scope>
    <source>
        <strain evidence="3">USDA</strain>
    </source>
</reference>
<proteinExistence type="predicted"/>
<dbReference type="InterPro" id="IPR007110">
    <property type="entry name" value="Ig-like_dom"/>
</dbReference>
<dbReference type="OrthoDB" id="8825892at2759"/>
<dbReference type="VEuPathDB" id="VectorBase:PHUM109400"/>
<dbReference type="InParanoid" id="E0VDB7"/>
<dbReference type="AlphaFoldDB" id="E0VDB7"/>
<feature type="domain" description="Ig-like" evidence="1">
    <location>
        <begin position="28"/>
        <end position="102"/>
    </location>
</feature>
<dbReference type="GeneID" id="8238236"/>
<evidence type="ECO:0000313" key="2">
    <source>
        <dbReference type="EMBL" id="EEB11373.1"/>
    </source>
</evidence>
<gene>
    <name evidence="3" type="primary">8238236</name>
    <name evidence="2" type="ORF">Phum_PHUM109400</name>
</gene>
<reference evidence="2" key="1">
    <citation type="submission" date="2007-04" db="EMBL/GenBank/DDBJ databases">
        <title>Annotation of Pediculus humanus corporis strain USDA.</title>
        <authorList>
            <person name="Kirkness E."/>
            <person name="Hannick L."/>
            <person name="Hass B."/>
            <person name="Bruggner R."/>
            <person name="Lawson D."/>
            <person name="Bidwell S."/>
            <person name="Joardar V."/>
            <person name="Caler E."/>
            <person name="Walenz B."/>
            <person name="Inman J."/>
            <person name="Schobel S."/>
            <person name="Galinsky K."/>
            <person name="Amedeo P."/>
            <person name="Strausberg R."/>
        </authorList>
    </citation>
    <scope>NUCLEOTIDE SEQUENCE</scope>
    <source>
        <strain evidence="2">USDA</strain>
    </source>
</reference>
<reference evidence="2" key="2">
    <citation type="submission" date="2007-04" db="EMBL/GenBank/DDBJ databases">
        <title>The genome of the human body louse.</title>
        <authorList>
            <consortium name="The Human Body Louse Genome Consortium"/>
            <person name="Kirkness E."/>
            <person name="Walenz B."/>
            <person name="Hass B."/>
            <person name="Bruggner R."/>
            <person name="Strausberg R."/>
        </authorList>
    </citation>
    <scope>NUCLEOTIDE SEQUENCE</scope>
    <source>
        <strain evidence="2">USDA</strain>
    </source>
</reference>
<dbReference type="EnsemblMetazoa" id="PHUM109400-RA">
    <property type="protein sequence ID" value="PHUM109400-PA"/>
    <property type="gene ID" value="PHUM109400"/>
</dbReference>
<dbReference type="PROSITE" id="PS50835">
    <property type="entry name" value="IG_LIKE"/>
    <property type="match status" value="1"/>
</dbReference>
<dbReference type="Proteomes" id="UP000009046">
    <property type="component" value="Unassembled WGS sequence"/>
</dbReference>
<accession>E0VDB7</accession>
<dbReference type="CTD" id="8238236"/>
<evidence type="ECO:0000313" key="4">
    <source>
        <dbReference type="Proteomes" id="UP000009046"/>
    </source>
</evidence>